<feature type="non-terminal residue" evidence="3">
    <location>
        <position position="1"/>
    </location>
</feature>
<feature type="compositionally biased region" description="Low complexity" evidence="1">
    <location>
        <begin position="676"/>
        <end position="691"/>
    </location>
</feature>
<organism evidence="3 4">
    <name type="scientific">Brassica napus</name>
    <name type="common">Rape</name>
    <dbReference type="NCBI Taxonomy" id="3708"/>
    <lineage>
        <taxon>Eukaryota</taxon>
        <taxon>Viridiplantae</taxon>
        <taxon>Streptophyta</taxon>
        <taxon>Embryophyta</taxon>
        <taxon>Tracheophyta</taxon>
        <taxon>Spermatophyta</taxon>
        <taxon>Magnoliopsida</taxon>
        <taxon>eudicotyledons</taxon>
        <taxon>Gunneridae</taxon>
        <taxon>Pentapetalae</taxon>
        <taxon>rosids</taxon>
        <taxon>malvids</taxon>
        <taxon>Brassicales</taxon>
        <taxon>Brassicaceae</taxon>
        <taxon>Brassiceae</taxon>
        <taxon>Brassica</taxon>
    </lineage>
</organism>
<gene>
    <name evidence="3" type="ORF">HID58_005878</name>
</gene>
<evidence type="ECO:0000313" key="4">
    <source>
        <dbReference type="Proteomes" id="UP000824890"/>
    </source>
</evidence>
<feature type="domain" description="DUF287" evidence="2">
    <location>
        <begin position="519"/>
        <end position="565"/>
    </location>
</feature>
<feature type="compositionally biased region" description="Basic and acidic residues" evidence="1">
    <location>
        <begin position="642"/>
        <end position="654"/>
    </location>
</feature>
<accession>A0ABQ8E9Y1</accession>
<evidence type="ECO:0000256" key="1">
    <source>
        <dbReference type="SAM" id="MobiDB-lite"/>
    </source>
</evidence>
<dbReference type="Pfam" id="PF03384">
    <property type="entry name" value="DUF287"/>
    <property type="match status" value="1"/>
</dbReference>
<feature type="compositionally biased region" description="Polar residues" evidence="1">
    <location>
        <begin position="625"/>
        <end position="641"/>
    </location>
</feature>
<dbReference type="InterPro" id="IPR005048">
    <property type="entry name" value="DUF287"/>
</dbReference>
<reference evidence="3 4" key="1">
    <citation type="submission" date="2021-05" db="EMBL/GenBank/DDBJ databases">
        <title>Genome Assembly of Synthetic Allotetraploid Brassica napus Reveals Homoeologous Exchanges between Subgenomes.</title>
        <authorList>
            <person name="Davis J.T."/>
        </authorList>
    </citation>
    <scope>NUCLEOTIDE SEQUENCE [LARGE SCALE GENOMIC DNA]</scope>
    <source>
        <strain evidence="4">cv. Da-Ae</strain>
        <tissue evidence="3">Seedling</tissue>
    </source>
</reference>
<sequence>ISLDFVCWVQLAASDEAVTHRVAVTPTHYPLSHSAVSSSYSSHRPALASDEAVTHSVALLPRSFPSVPVEAGNIESVTVAHRVAVTPALLPRSFPSVHICSRPFSSVPLFHFDEKRNLVAHYQAEKRNFEAVAHLPLLRFDEKRNIEAVSHYQAKKGRNIEAVDHHEAVLSKLPIVLLSQKSLCLVDRISSSITPLLFELSHLLPPPVVDGGMICFGFLDFCHQMMLINRSEKPFSPVLRNSILHIRGHVFTAPRTGNRYLLLRKKVQRRKKPQSQKETSKGVMKQGKFQLFKEGLERSEGSFILSARISKQYLNDRVSHGKGSKKPFPLFFLLIMIYPMKYNNVIFTRSSLSSAIDKNFSSTSNRSTLSIDSDHRTRIPDPRNPSSIAEDLRNPSSMVGVSDNRGSMGTESVDRLDVEEKFLSMAEDNEDLVKMTLLYFIGYIIIRRKNKGKVLLDPFFLKLIFPFECIANLKSKYRLPVRGAVNTCPRMCKMEFRKTGEKGFSLNGIYRSLGTDKDIESILVPTIDEHHLVAEVQEPETDHSTINNWKLVLMEQKKICWDHLYEKDQSNRTNLEVGEDEIIQREVELLKKKSDQQGKAIFDLRAQLEALKGQPQEEDEPQPQNSSFQPGNEQQDSSFHQNEIEEQTRMDGNRCEPTGMNEEEERELQLHGELRSQTQYSPIQPQSSSFQPRDETQPLREPMGTNEEEELHCELQLHQKPVQVYVRNRKRKQRNGIVDNVLESQLHSELQLHQKQPVAPSTRNLGISSRGRILMRPDFFTPATYK</sequence>
<feature type="compositionally biased region" description="Basic and acidic residues" evidence="1">
    <location>
        <begin position="372"/>
        <end position="381"/>
    </location>
</feature>
<comment type="caution">
    <text evidence="3">The sequence shown here is derived from an EMBL/GenBank/DDBJ whole genome shotgun (WGS) entry which is preliminary data.</text>
</comment>
<dbReference type="Proteomes" id="UP000824890">
    <property type="component" value="Unassembled WGS sequence"/>
</dbReference>
<feature type="compositionally biased region" description="Polar residues" evidence="1">
    <location>
        <begin position="394"/>
        <end position="410"/>
    </location>
</feature>
<keyword evidence="4" id="KW-1185">Reference proteome</keyword>
<feature type="region of interest" description="Disordered" evidence="1">
    <location>
        <begin position="359"/>
        <end position="410"/>
    </location>
</feature>
<proteinExistence type="predicted"/>
<feature type="region of interest" description="Disordered" evidence="1">
    <location>
        <begin position="613"/>
        <end position="711"/>
    </location>
</feature>
<feature type="compositionally biased region" description="Polar residues" evidence="1">
    <location>
        <begin position="359"/>
        <end position="371"/>
    </location>
</feature>
<name>A0ABQ8E9Y1_BRANA</name>
<protein>
    <recommendedName>
        <fullName evidence="2">DUF287 domain-containing protein</fullName>
    </recommendedName>
</protein>
<evidence type="ECO:0000259" key="2">
    <source>
        <dbReference type="Pfam" id="PF03384"/>
    </source>
</evidence>
<dbReference type="EMBL" id="JAGKQM010000002">
    <property type="protein sequence ID" value="KAH0938417.1"/>
    <property type="molecule type" value="Genomic_DNA"/>
</dbReference>
<evidence type="ECO:0000313" key="3">
    <source>
        <dbReference type="EMBL" id="KAH0938417.1"/>
    </source>
</evidence>